<dbReference type="Gene3D" id="2.60.120.200">
    <property type="match status" value="1"/>
</dbReference>
<keyword evidence="5" id="KW-1185">Reference proteome</keyword>
<protein>
    <recommendedName>
        <fullName evidence="3">GH16 domain-containing protein</fullName>
    </recommendedName>
</protein>
<dbReference type="Proteomes" id="UP001642484">
    <property type="component" value="Unassembled WGS sequence"/>
</dbReference>
<evidence type="ECO:0000256" key="2">
    <source>
        <dbReference type="SAM" id="Phobius"/>
    </source>
</evidence>
<feature type="region of interest" description="Disordered" evidence="1">
    <location>
        <begin position="242"/>
        <end position="263"/>
    </location>
</feature>
<feature type="region of interest" description="Disordered" evidence="1">
    <location>
        <begin position="1"/>
        <end position="23"/>
    </location>
</feature>
<dbReference type="SUPFAM" id="SSF49899">
    <property type="entry name" value="Concanavalin A-like lectins/glucanases"/>
    <property type="match status" value="1"/>
</dbReference>
<organism evidence="4 5">
    <name type="scientific">Durusdinium trenchii</name>
    <dbReference type="NCBI Taxonomy" id="1381693"/>
    <lineage>
        <taxon>Eukaryota</taxon>
        <taxon>Sar</taxon>
        <taxon>Alveolata</taxon>
        <taxon>Dinophyceae</taxon>
        <taxon>Suessiales</taxon>
        <taxon>Symbiodiniaceae</taxon>
        <taxon>Durusdinium</taxon>
    </lineage>
</organism>
<reference evidence="4 5" key="1">
    <citation type="submission" date="2024-02" db="EMBL/GenBank/DDBJ databases">
        <authorList>
            <person name="Chen Y."/>
            <person name="Shah S."/>
            <person name="Dougan E. K."/>
            <person name="Thang M."/>
            <person name="Chan C."/>
        </authorList>
    </citation>
    <scope>NUCLEOTIDE SEQUENCE [LARGE SCALE GENOMIC DNA]</scope>
</reference>
<evidence type="ECO:0000313" key="4">
    <source>
        <dbReference type="EMBL" id="CAK9074326.1"/>
    </source>
</evidence>
<dbReference type="PANTHER" id="PTHR10963">
    <property type="entry name" value="GLYCOSYL HYDROLASE-RELATED"/>
    <property type="match status" value="1"/>
</dbReference>
<comment type="caution">
    <text evidence="4">The sequence shown here is derived from an EMBL/GenBank/DDBJ whole genome shotgun (WGS) entry which is preliminary data.</text>
</comment>
<evidence type="ECO:0000256" key="1">
    <source>
        <dbReference type="SAM" id="MobiDB-lite"/>
    </source>
</evidence>
<keyword evidence="2" id="KW-0812">Transmembrane</keyword>
<dbReference type="PANTHER" id="PTHR10963:SF24">
    <property type="entry name" value="GLYCOSIDASE C21B10.07-RELATED"/>
    <property type="match status" value="1"/>
</dbReference>
<evidence type="ECO:0000313" key="5">
    <source>
        <dbReference type="Proteomes" id="UP001642484"/>
    </source>
</evidence>
<dbReference type="EMBL" id="CAXAMN010022996">
    <property type="protein sequence ID" value="CAK9074326.1"/>
    <property type="molecule type" value="Genomic_DNA"/>
</dbReference>
<dbReference type="InterPro" id="IPR013320">
    <property type="entry name" value="ConA-like_dom_sf"/>
</dbReference>
<feature type="compositionally biased region" description="Basic and acidic residues" evidence="1">
    <location>
        <begin position="1"/>
        <end position="10"/>
    </location>
</feature>
<dbReference type="InterPro" id="IPR000757">
    <property type="entry name" value="Beta-glucanase-like"/>
</dbReference>
<feature type="transmembrane region" description="Helical" evidence="2">
    <location>
        <begin position="32"/>
        <end position="52"/>
    </location>
</feature>
<keyword evidence="2" id="KW-0472">Membrane</keyword>
<dbReference type="InterPro" id="IPR050546">
    <property type="entry name" value="Glycosyl_Hydrlase_16"/>
</dbReference>
<accession>A0ABP0PEZ8</accession>
<keyword evidence="2" id="KW-1133">Transmembrane helix</keyword>
<proteinExistence type="predicted"/>
<name>A0ABP0PEZ8_9DINO</name>
<sequence length="438" mass="48740">MDKFWSREETYSTLSPKSSYRGKSGETSCDNLGLWFFGFVLGGALLICIVCAPRANGVTALTKGYAITHSFVGDDFFSHWSFYEGQDPTHGTVQFTSFEEASSEGLISASFDRIYMGVDATKVLSGWEGRKAVRLESNEWFRDGLFVLDLDHAPVACGAWPAFWMYGEDSQHAWPRWGEYDILEAVHNQSFATTTLHTRDHCDQSSVNKDTDFSGGQWSANQQGGPAKNCFVQAPNEFTNQGCGQKQPSGSWGKALNQAGGGTWAAEWDPDKRVIRTWFFRRGQEPADLMRKQPVPDNWGLPTSFFTLHSQFCSPGHFKRMRLVFDTTFCGDYGDPTFSSNCPNAGMSCHDFVQKNPNVFAEAFWSIRVLDIYRRPSESPGVLSAPEGKQYEQLKQSGSGGGGGSGWIFAARKQIRLSCFGLSHLHMKGCVVDVIRPN</sequence>
<dbReference type="PROSITE" id="PS51762">
    <property type="entry name" value="GH16_2"/>
    <property type="match status" value="1"/>
</dbReference>
<dbReference type="Pfam" id="PF26113">
    <property type="entry name" value="GH16_XgeA"/>
    <property type="match status" value="1"/>
</dbReference>
<evidence type="ECO:0000259" key="3">
    <source>
        <dbReference type="PROSITE" id="PS51762"/>
    </source>
</evidence>
<feature type="domain" description="GH16" evidence="3">
    <location>
        <begin position="65"/>
        <end position="342"/>
    </location>
</feature>
<gene>
    <name evidence="4" type="ORF">CCMP2556_LOCUS36622</name>
</gene>